<dbReference type="PANTHER" id="PTHR33698">
    <property type="entry name" value="NUCLEAR TRANSPORT FACTOR 2 (NTF2)-LIKE PROTEIN"/>
    <property type="match status" value="1"/>
</dbReference>
<organism evidence="2 3">
    <name type="scientific">Oldenlandia corymbosa var. corymbosa</name>
    <dbReference type="NCBI Taxonomy" id="529605"/>
    <lineage>
        <taxon>Eukaryota</taxon>
        <taxon>Viridiplantae</taxon>
        <taxon>Streptophyta</taxon>
        <taxon>Embryophyta</taxon>
        <taxon>Tracheophyta</taxon>
        <taxon>Spermatophyta</taxon>
        <taxon>Magnoliopsida</taxon>
        <taxon>eudicotyledons</taxon>
        <taxon>Gunneridae</taxon>
        <taxon>Pentapetalae</taxon>
        <taxon>asterids</taxon>
        <taxon>lamiids</taxon>
        <taxon>Gentianales</taxon>
        <taxon>Rubiaceae</taxon>
        <taxon>Rubioideae</taxon>
        <taxon>Spermacoceae</taxon>
        <taxon>Hedyotis-Oldenlandia complex</taxon>
        <taxon>Oldenlandia</taxon>
    </lineage>
</organism>
<gene>
    <name evidence="2" type="ORF">OLC1_LOCUS5373</name>
</gene>
<evidence type="ECO:0000259" key="1">
    <source>
        <dbReference type="Pfam" id="PF12680"/>
    </source>
</evidence>
<dbReference type="AlphaFoldDB" id="A0AAV1CEL5"/>
<feature type="domain" description="SnoaL-like" evidence="1">
    <location>
        <begin position="80"/>
        <end position="176"/>
    </location>
</feature>
<dbReference type="EMBL" id="OX459119">
    <property type="protein sequence ID" value="CAI9094136.1"/>
    <property type="molecule type" value="Genomic_DNA"/>
</dbReference>
<dbReference type="InterPro" id="IPR037401">
    <property type="entry name" value="SnoaL-like"/>
</dbReference>
<proteinExistence type="predicted"/>
<sequence length="371" mass="41669">MAASTALSSGIAIRQFHCKAMRRTSLSVFPESTIKLQNAKIRRLPQPKLNGRIQRRPFLPLALASDGYDISLNSASEAITQFYDGINEKNLKKLDKLLSDNCFCEDFSFIKPFQGKQELMKFLEQLIASMGQNMEFKVDHICEGDDLTAAVKWHLEWKKKQVPFTRGCSYYELSRDRERLLIERIQVVIESPIKPGALSLALLKMITSIFDAFPEPAERFLKSPNVIFQLLLKVYNIIAQPILNPILSWYIKLWSFIVNIISFTLKILKYIVKFINIAAIYNSRENSKKRPYIINIQSSVLSRFNHESNNVRATNGPTTGGSGGGLLKATIGSAGLASSFSSLPPAGSSVSSFLGIKVRTVQFIESEFCLV</sequence>
<dbReference type="Gene3D" id="3.10.450.50">
    <property type="match status" value="1"/>
</dbReference>
<dbReference type="Pfam" id="PF12680">
    <property type="entry name" value="SnoaL_2"/>
    <property type="match status" value="1"/>
</dbReference>
<accession>A0AAV1CEL5</accession>
<dbReference type="SUPFAM" id="SSF54427">
    <property type="entry name" value="NTF2-like"/>
    <property type="match status" value="1"/>
</dbReference>
<protein>
    <submittedName>
        <fullName evidence="2">OLC1v1029825C1</fullName>
    </submittedName>
</protein>
<name>A0AAV1CEL5_OLDCO</name>
<evidence type="ECO:0000313" key="2">
    <source>
        <dbReference type="EMBL" id="CAI9094136.1"/>
    </source>
</evidence>
<dbReference type="InterPro" id="IPR032710">
    <property type="entry name" value="NTF2-like_dom_sf"/>
</dbReference>
<reference evidence="2" key="1">
    <citation type="submission" date="2023-03" db="EMBL/GenBank/DDBJ databases">
        <authorList>
            <person name="Julca I."/>
        </authorList>
    </citation>
    <scope>NUCLEOTIDE SEQUENCE</scope>
</reference>
<dbReference type="PANTHER" id="PTHR33698:SF1">
    <property type="entry name" value="NUCLEAR TRANSPORT FACTOR 2 (NTF2) FAMILY PROTEIN"/>
    <property type="match status" value="1"/>
</dbReference>
<keyword evidence="3" id="KW-1185">Reference proteome</keyword>
<evidence type="ECO:0000313" key="3">
    <source>
        <dbReference type="Proteomes" id="UP001161247"/>
    </source>
</evidence>
<dbReference type="Proteomes" id="UP001161247">
    <property type="component" value="Chromosome 2"/>
</dbReference>